<proteinExistence type="predicted"/>
<evidence type="ECO:0000313" key="2">
    <source>
        <dbReference type="EMBL" id="CEK61988.1"/>
    </source>
</evidence>
<gene>
    <name evidence="1" type="primary">ORF43861</name>
    <name evidence="2" type="synonym">ORF43864</name>
</gene>
<accession>A0A0B6Z0T6</accession>
<dbReference type="EMBL" id="HACG01015122">
    <property type="protein sequence ID" value="CEK61987.1"/>
    <property type="molecule type" value="Transcribed_RNA"/>
</dbReference>
<organism evidence="1">
    <name type="scientific">Arion vulgaris</name>
    <dbReference type="NCBI Taxonomy" id="1028688"/>
    <lineage>
        <taxon>Eukaryota</taxon>
        <taxon>Metazoa</taxon>
        <taxon>Spiralia</taxon>
        <taxon>Lophotrochozoa</taxon>
        <taxon>Mollusca</taxon>
        <taxon>Gastropoda</taxon>
        <taxon>Heterobranchia</taxon>
        <taxon>Euthyneura</taxon>
        <taxon>Panpulmonata</taxon>
        <taxon>Eupulmonata</taxon>
        <taxon>Stylommatophora</taxon>
        <taxon>Helicina</taxon>
        <taxon>Arionoidea</taxon>
        <taxon>Arionidae</taxon>
        <taxon>Arion</taxon>
    </lineage>
</organism>
<sequence length="64" mass="7678">MKASILWWRSSEHLILILAIKQRKEMELQKSIESHTLQMRVDIKLPKGKRKYKCEKNGHHIVKL</sequence>
<reference evidence="1" key="1">
    <citation type="submission" date="2014-12" db="EMBL/GenBank/DDBJ databases">
        <title>Insight into the proteome of Arion vulgaris.</title>
        <authorList>
            <person name="Aradska J."/>
            <person name="Bulat T."/>
            <person name="Smidak R."/>
            <person name="Sarate P."/>
            <person name="Gangsoo J."/>
            <person name="Sialana F."/>
            <person name="Bilban M."/>
            <person name="Lubec G."/>
        </authorList>
    </citation>
    <scope>NUCLEOTIDE SEQUENCE</scope>
    <source>
        <tissue evidence="1">Skin</tissue>
    </source>
</reference>
<name>A0A0B6Z0T6_9EUPU</name>
<evidence type="ECO:0000313" key="1">
    <source>
        <dbReference type="EMBL" id="CEK61987.1"/>
    </source>
</evidence>
<dbReference type="AlphaFoldDB" id="A0A0B6Z0T6"/>
<dbReference type="EMBL" id="HACG01015123">
    <property type="protein sequence ID" value="CEK61988.1"/>
    <property type="molecule type" value="Transcribed_RNA"/>
</dbReference>
<protein>
    <submittedName>
        <fullName evidence="1">Uncharacterized protein</fullName>
    </submittedName>
</protein>